<sequence>MYALFEDKRILAEPKAHAFCPLCESELIPKCGEVKIWHWAHKANADCDIFKEHESLWHRRWKEQFPESNREVLIKRGSDFHYADIKTDTGTVIEFQNSSINFQKTRERESFYGDRMVWVFNCQNSLDRIDKIGYDLKWWNPRRDIKLCRKDVYLDIGDNLFRVGNVRHEKDGVVPVFFISGDNITKVDFINQVTKISRDLFVVCPYIFDGIMVKELPYRACDWHRKEGHERCKNRYWPWEDKATCQQWQYPFKNHRGGL</sequence>
<proteinExistence type="predicted"/>
<dbReference type="InterPro" id="IPR057253">
    <property type="entry name" value="CoiA-like_N"/>
</dbReference>
<organism evidence="2">
    <name type="scientific">viral metagenome</name>
    <dbReference type="NCBI Taxonomy" id="1070528"/>
    <lineage>
        <taxon>unclassified sequences</taxon>
        <taxon>metagenomes</taxon>
        <taxon>organismal metagenomes</taxon>
    </lineage>
</organism>
<dbReference type="EMBL" id="MT145202">
    <property type="protein sequence ID" value="QJA55332.1"/>
    <property type="molecule type" value="Genomic_DNA"/>
</dbReference>
<gene>
    <name evidence="2" type="ORF">TM448A01013_0019</name>
    <name evidence="3" type="ORF">TM448B01188_0010</name>
</gene>
<dbReference type="Pfam" id="PF25164">
    <property type="entry name" value="CoiA_N"/>
    <property type="match status" value="1"/>
</dbReference>
<feature type="domain" description="Competence protein CoiA-like N-terminal" evidence="1">
    <location>
        <begin position="19"/>
        <end position="50"/>
    </location>
</feature>
<protein>
    <submittedName>
        <fullName evidence="2">Putative competence protein CoiA-like family protein</fullName>
    </submittedName>
</protein>
<reference evidence="2" key="1">
    <citation type="submission" date="2020-03" db="EMBL/GenBank/DDBJ databases">
        <title>The deep terrestrial virosphere.</title>
        <authorList>
            <person name="Holmfeldt K."/>
            <person name="Nilsson E."/>
            <person name="Simone D."/>
            <person name="Lopez-Fernandez M."/>
            <person name="Wu X."/>
            <person name="de Brujin I."/>
            <person name="Lundin D."/>
            <person name="Andersson A."/>
            <person name="Bertilsson S."/>
            <person name="Dopson M."/>
        </authorList>
    </citation>
    <scope>NUCLEOTIDE SEQUENCE</scope>
    <source>
        <strain evidence="2">TM448A01013</strain>
        <strain evidence="3">TM448B01188</strain>
    </source>
</reference>
<evidence type="ECO:0000259" key="1">
    <source>
        <dbReference type="Pfam" id="PF25164"/>
    </source>
</evidence>
<dbReference type="AlphaFoldDB" id="A0A6H2A6H0"/>
<accession>A0A6H2A6H0</accession>
<evidence type="ECO:0000313" key="2">
    <source>
        <dbReference type="EMBL" id="QJA55332.1"/>
    </source>
</evidence>
<evidence type="ECO:0000313" key="3">
    <source>
        <dbReference type="EMBL" id="QJI05470.1"/>
    </source>
</evidence>
<dbReference type="EMBL" id="MT145203">
    <property type="protein sequence ID" value="QJI05470.1"/>
    <property type="molecule type" value="Genomic_DNA"/>
</dbReference>
<name>A0A6H2A6H0_9ZZZZ</name>